<evidence type="ECO:0000313" key="2">
    <source>
        <dbReference type="Proteomes" id="UP000319783"/>
    </source>
</evidence>
<protein>
    <submittedName>
        <fullName evidence="1">Uncharacterized protein</fullName>
    </submittedName>
</protein>
<reference evidence="1 2" key="1">
    <citation type="submission" date="2019-04" db="EMBL/GenBank/DDBJ databases">
        <title>Genome of a novel bacterium Candidatus Jettenia ecosi reconstructed from metagenome of an anammox bioreactor.</title>
        <authorList>
            <person name="Mardanov A.V."/>
            <person name="Beletsky A.V."/>
            <person name="Ravin N.V."/>
            <person name="Botchkova E.A."/>
            <person name="Litti Y.V."/>
            <person name="Nozhevnikova A.N."/>
        </authorList>
    </citation>
    <scope>NUCLEOTIDE SEQUENCE [LARGE SCALE GENOMIC DNA]</scope>
    <source>
        <strain evidence="1">J2</strain>
    </source>
</reference>
<sequence length="42" mass="4651">MGKNILLVGNCMHLSLRNIDVLIFSGSFDGANYKIVLLINDE</sequence>
<dbReference type="EMBL" id="SULG01000007">
    <property type="protein sequence ID" value="TLD43164.1"/>
    <property type="molecule type" value="Genomic_DNA"/>
</dbReference>
<organism evidence="1 2">
    <name type="scientific">Candidatus Jettenia ecosi</name>
    <dbReference type="NCBI Taxonomy" id="2494326"/>
    <lineage>
        <taxon>Bacteria</taxon>
        <taxon>Pseudomonadati</taxon>
        <taxon>Planctomycetota</taxon>
        <taxon>Candidatus Brocadiia</taxon>
        <taxon>Candidatus Brocadiales</taxon>
        <taxon>Candidatus Brocadiaceae</taxon>
        <taxon>Candidatus Jettenia</taxon>
    </lineage>
</organism>
<gene>
    <name evidence="1" type="ORF">JETT_0599</name>
</gene>
<accession>A0A533QES7</accession>
<evidence type="ECO:0000313" key="1">
    <source>
        <dbReference type="EMBL" id="TLD43164.1"/>
    </source>
</evidence>
<dbReference type="Proteomes" id="UP000319783">
    <property type="component" value="Unassembled WGS sequence"/>
</dbReference>
<proteinExistence type="predicted"/>
<name>A0A533QES7_9BACT</name>
<dbReference type="AlphaFoldDB" id="A0A533QES7"/>
<comment type="caution">
    <text evidence="1">The sequence shown here is derived from an EMBL/GenBank/DDBJ whole genome shotgun (WGS) entry which is preliminary data.</text>
</comment>